<evidence type="ECO:0000313" key="1">
    <source>
        <dbReference type="EMBL" id="KAJ1171765.1"/>
    </source>
</evidence>
<dbReference type="EMBL" id="JANPWB010000007">
    <property type="protein sequence ID" value="KAJ1171765.1"/>
    <property type="molecule type" value="Genomic_DNA"/>
</dbReference>
<dbReference type="Proteomes" id="UP001066276">
    <property type="component" value="Chromosome 4_1"/>
</dbReference>
<keyword evidence="2" id="KW-1185">Reference proteome</keyword>
<gene>
    <name evidence="1" type="ORF">NDU88_003623</name>
</gene>
<organism evidence="1 2">
    <name type="scientific">Pleurodeles waltl</name>
    <name type="common">Iberian ribbed newt</name>
    <dbReference type="NCBI Taxonomy" id="8319"/>
    <lineage>
        <taxon>Eukaryota</taxon>
        <taxon>Metazoa</taxon>
        <taxon>Chordata</taxon>
        <taxon>Craniata</taxon>
        <taxon>Vertebrata</taxon>
        <taxon>Euteleostomi</taxon>
        <taxon>Amphibia</taxon>
        <taxon>Batrachia</taxon>
        <taxon>Caudata</taxon>
        <taxon>Salamandroidea</taxon>
        <taxon>Salamandridae</taxon>
        <taxon>Pleurodelinae</taxon>
        <taxon>Pleurodeles</taxon>
    </lineage>
</organism>
<name>A0AAV7T6B6_PLEWA</name>
<dbReference type="AlphaFoldDB" id="A0AAV7T6B6"/>
<proteinExistence type="predicted"/>
<evidence type="ECO:0000313" key="2">
    <source>
        <dbReference type="Proteomes" id="UP001066276"/>
    </source>
</evidence>
<comment type="caution">
    <text evidence="1">The sequence shown here is derived from an EMBL/GenBank/DDBJ whole genome shotgun (WGS) entry which is preliminary data.</text>
</comment>
<protein>
    <submittedName>
        <fullName evidence="1">Uncharacterized protein</fullName>
    </submittedName>
</protein>
<sequence>MEAATYPTLLRLCIPPAGANSDGSHASWKLARVQEVSSSLGRLTTGDGSRVSGGATVRAHRGAVGGACGAVPFLQKGGPDGGLVAAVEPVDSEVEEAEEEDIGNQNIILQYFQ</sequence>
<accession>A0AAV7T6B6</accession>
<reference evidence="1" key="1">
    <citation type="journal article" date="2022" name="bioRxiv">
        <title>Sequencing and chromosome-scale assembly of the giantPleurodeles waltlgenome.</title>
        <authorList>
            <person name="Brown T."/>
            <person name="Elewa A."/>
            <person name="Iarovenko S."/>
            <person name="Subramanian E."/>
            <person name="Araus A.J."/>
            <person name="Petzold A."/>
            <person name="Susuki M."/>
            <person name="Suzuki K.-i.T."/>
            <person name="Hayashi T."/>
            <person name="Toyoda A."/>
            <person name="Oliveira C."/>
            <person name="Osipova E."/>
            <person name="Leigh N.D."/>
            <person name="Simon A."/>
            <person name="Yun M.H."/>
        </authorList>
    </citation>
    <scope>NUCLEOTIDE SEQUENCE</scope>
    <source>
        <strain evidence="1">20211129_DDA</strain>
        <tissue evidence="1">Liver</tissue>
    </source>
</reference>